<dbReference type="InterPro" id="IPR000014">
    <property type="entry name" value="PAS"/>
</dbReference>
<dbReference type="SMART" id="SM00052">
    <property type="entry name" value="EAL"/>
    <property type="match status" value="1"/>
</dbReference>
<evidence type="ECO:0000259" key="2">
    <source>
        <dbReference type="PROSITE" id="PS50112"/>
    </source>
</evidence>
<evidence type="ECO:0000259" key="3">
    <source>
        <dbReference type="PROSITE" id="PS50883"/>
    </source>
</evidence>
<feature type="region of interest" description="Disordered" evidence="1">
    <location>
        <begin position="1"/>
        <end position="33"/>
    </location>
</feature>
<evidence type="ECO:0000259" key="4">
    <source>
        <dbReference type="PROSITE" id="PS50887"/>
    </source>
</evidence>
<dbReference type="HOGENOM" id="CLU_000445_70_20_5"/>
<dbReference type="Pfam" id="PF00990">
    <property type="entry name" value="GGDEF"/>
    <property type="match status" value="1"/>
</dbReference>
<keyword evidence="6" id="KW-1185">Reference proteome</keyword>
<dbReference type="Gene3D" id="3.30.450.20">
    <property type="entry name" value="PAS domain"/>
    <property type="match status" value="2"/>
</dbReference>
<dbReference type="KEGG" id="rcp:RCAP_rcc00643"/>
<dbReference type="Proteomes" id="UP000002361">
    <property type="component" value="Chromosome"/>
</dbReference>
<organism evidence="5 6">
    <name type="scientific">Rhodobacter capsulatus (strain ATCC BAA-309 / NBRC 16581 / SB1003)</name>
    <dbReference type="NCBI Taxonomy" id="272942"/>
    <lineage>
        <taxon>Bacteria</taxon>
        <taxon>Pseudomonadati</taxon>
        <taxon>Pseudomonadota</taxon>
        <taxon>Alphaproteobacteria</taxon>
        <taxon>Rhodobacterales</taxon>
        <taxon>Rhodobacter group</taxon>
        <taxon>Rhodobacter</taxon>
    </lineage>
</organism>
<accession>D5ANQ4</accession>
<dbReference type="CDD" id="cd01949">
    <property type="entry name" value="GGDEF"/>
    <property type="match status" value="1"/>
</dbReference>
<keyword evidence="5" id="KW-0378">Hydrolase</keyword>
<evidence type="ECO:0000313" key="6">
    <source>
        <dbReference type="Proteomes" id="UP000002361"/>
    </source>
</evidence>
<dbReference type="Pfam" id="PF08448">
    <property type="entry name" value="PAS_4"/>
    <property type="match status" value="2"/>
</dbReference>
<dbReference type="SUPFAM" id="SSF55785">
    <property type="entry name" value="PYP-like sensor domain (PAS domain)"/>
    <property type="match status" value="2"/>
</dbReference>
<reference key="1">
    <citation type="submission" date="2008-12" db="EMBL/GenBank/DDBJ databases">
        <title>Complete genome sequence of Rhodobacter capsulatus SB1003.</title>
        <authorList>
            <person name="Strnad H."/>
            <person name="Lapidus A."/>
            <person name="Vlcek C."/>
            <person name="Ulbrich P."/>
            <person name="Paces J."/>
            <person name="Maltsev N."/>
            <person name="Kumar V."/>
            <person name="Kogan Y."/>
            <person name="Milgram A."/>
            <person name="Rebrekov D."/>
            <person name="Mazur M."/>
            <person name="Cox R."/>
            <person name="Kyrpides N."/>
            <person name="Kolar M."/>
            <person name="Sachova J."/>
            <person name="Ridl J."/>
            <person name="Ivanova N."/>
            <person name="Kapatral V."/>
            <person name="Los T."/>
            <person name="Lykidis A."/>
            <person name="Mikhailova N."/>
            <person name="Reznik G."/>
            <person name="Vasieva O."/>
            <person name="Fonstein M."/>
            <person name="Paces V."/>
            <person name="Haselkorn R."/>
        </authorList>
    </citation>
    <scope>NUCLEOTIDE SEQUENCE</scope>
    <source>
        <strain>SB1003</strain>
    </source>
</reference>
<dbReference type="SUPFAM" id="SSF55073">
    <property type="entry name" value="Nucleotide cyclase"/>
    <property type="match status" value="1"/>
</dbReference>
<dbReference type="GO" id="GO:0016787">
    <property type="term" value="F:hydrolase activity"/>
    <property type="evidence" value="ECO:0007669"/>
    <property type="project" value="UniProtKB-KW"/>
</dbReference>
<dbReference type="AlphaFoldDB" id="D5ANQ4"/>
<dbReference type="CDD" id="cd00130">
    <property type="entry name" value="PAS"/>
    <property type="match status" value="2"/>
</dbReference>
<dbReference type="EMBL" id="CP001312">
    <property type="protein sequence ID" value="ADE84408.1"/>
    <property type="molecule type" value="Genomic_DNA"/>
</dbReference>
<dbReference type="InterPro" id="IPR001633">
    <property type="entry name" value="EAL_dom"/>
</dbReference>
<protein>
    <submittedName>
        <fullName evidence="5">Diguanylate cyclase/phosphodiesterase with PAS/PAC sensor</fullName>
        <ecNumber evidence="5">3.1.4.-</ecNumber>
    </submittedName>
</protein>
<feature type="domain" description="PAS" evidence="2">
    <location>
        <begin position="220"/>
        <end position="265"/>
    </location>
</feature>
<dbReference type="NCBIfam" id="TIGR00254">
    <property type="entry name" value="GGDEF"/>
    <property type="match status" value="1"/>
</dbReference>
<dbReference type="PANTHER" id="PTHR44757:SF2">
    <property type="entry name" value="BIOFILM ARCHITECTURE MAINTENANCE PROTEIN MBAA"/>
    <property type="match status" value="1"/>
</dbReference>
<dbReference type="PROSITE" id="PS50887">
    <property type="entry name" value="GGDEF"/>
    <property type="match status" value="1"/>
</dbReference>
<dbReference type="PROSITE" id="PS50883">
    <property type="entry name" value="EAL"/>
    <property type="match status" value="1"/>
</dbReference>
<gene>
    <name evidence="5" type="ordered locus">RCAP_rcc00643</name>
</gene>
<dbReference type="CDD" id="cd01948">
    <property type="entry name" value="EAL"/>
    <property type="match status" value="1"/>
</dbReference>
<dbReference type="STRING" id="272942.RCAP_rcc00643"/>
<dbReference type="Gene3D" id="3.30.70.270">
    <property type="match status" value="1"/>
</dbReference>
<dbReference type="Gene3D" id="3.20.20.450">
    <property type="entry name" value="EAL domain"/>
    <property type="match status" value="1"/>
</dbReference>
<dbReference type="SMART" id="SM00267">
    <property type="entry name" value="GGDEF"/>
    <property type="match status" value="1"/>
</dbReference>
<dbReference type="SMART" id="SM00091">
    <property type="entry name" value="PAS"/>
    <property type="match status" value="3"/>
</dbReference>
<dbReference type="PANTHER" id="PTHR44757">
    <property type="entry name" value="DIGUANYLATE CYCLASE DGCP"/>
    <property type="match status" value="1"/>
</dbReference>
<dbReference type="SUPFAM" id="SSF141868">
    <property type="entry name" value="EAL domain-like"/>
    <property type="match status" value="1"/>
</dbReference>
<dbReference type="Pfam" id="PF00563">
    <property type="entry name" value="EAL"/>
    <property type="match status" value="1"/>
</dbReference>
<evidence type="ECO:0000313" key="5">
    <source>
        <dbReference type="EMBL" id="ADE84408.1"/>
    </source>
</evidence>
<dbReference type="InterPro" id="IPR013656">
    <property type="entry name" value="PAS_4"/>
</dbReference>
<dbReference type="EC" id="3.1.4.-" evidence="5"/>
<dbReference type="InterPro" id="IPR035919">
    <property type="entry name" value="EAL_sf"/>
</dbReference>
<proteinExistence type="predicted"/>
<evidence type="ECO:0000256" key="1">
    <source>
        <dbReference type="SAM" id="MobiDB-lite"/>
    </source>
</evidence>
<dbReference type="InterPro" id="IPR000160">
    <property type="entry name" value="GGDEF_dom"/>
</dbReference>
<dbReference type="InterPro" id="IPR035965">
    <property type="entry name" value="PAS-like_dom_sf"/>
</dbReference>
<dbReference type="InterPro" id="IPR052155">
    <property type="entry name" value="Biofilm_reg_signaling"/>
</dbReference>
<name>D5ANQ4_RHOCB</name>
<dbReference type="InterPro" id="IPR029787">
    <property type="entry name" value="Nucleotide_cyclase"/>
</dbReference>
<dbReference type="PROSITE" id="PS50112">
    <property type="entry name" value="PAS"/>
    <property type="match status" value="1"/>
</dbReference>
<dbReference type="InterPro" id="IPR043128">
    <property type="entry name" value="Rev_trsase/Diguanyl_cyclase"/>
</dbReference>
<feature type="domain" description="EAL" evidence="3">
    <location>
        <begin position="658"/>
        <end position="921"/>
    </location>
</feature>
<feature type="compositionally biased region" description="Low complexity" evidence="1">
    <location>
        <begin position="9"/>
        <end position="20"/>
    </location>
</feature>
<feature type="domain" description="GGDEF" evidence="4">
    <location>
        <begin position="517"/>
        <end position="649"/>
    </location>
</feature>
<reference evidence="5 6" key="2">
    <citation type="journal article" date="2010" name="J. Bacteriol.">
        <title>Complete genome sequence of the photosynthetic purple nonsulfur bacterium Rhodobacter capsulatus SB 1003.</title>
        <authorList>
            <person name="Strnad H."/>
            <person name="Lapidus A."/>
            <person name="Paces J."/>
            <person name="Ulbrich P."/>
            <person name="Vlcek C."/>
            <person name="Paces V."/>
            <person name="Haselkorn R."/>
        </authorList>
    </citation>
    <scope>NUCLEOTIDE SEQUENCE [LARGE SCALE GENOMIC DNA]</scope>
    <source>
        <strain evidence="6">ATCC BAA-309 / NBRC 16581 / SB1003</strain>
    </source>
</reference>
<dbReference type="eggNOG" id="COG5001">
    <property type="taxonomic scope" value="Bacteria"/>
</dbReference>
<sequence length="936" mass="101553">MNWKPPSSPAADPLAALLPAAGPPPKAPESVNDPMAEIETRLRALEAALAQQAATPSEAAQAELRAALDRLRVSCAEQAAALELALHHPAEQVHLPGELLRRLPVPVLRLTHGLRVLDANAAARALLGDGGTGERSGVLRAVLSRSQARALTQALDAAFLPPDAASRAPAVALRLRIGRADGPRHSFHAHVVAAPDTPEAERASWWLVLLPIETGTSAGNPELLRLLIESTIDPVALTDTEGRVVIANKAYAQPFGRIPAEIEGRRRSQFMDEQLARHLNGLEAGVIARRTALIVEESVLRPTRPHDGPPGTPRPAHLLTERRPVFDDDGAVIGVFTRARDVTEELRTREVERLADRVFEQSSDAIVITDPGLRVMRTNPAFERMSGIAPGATPALLLDALVTPRSGTRWIMAGMSETDSWLRQVLARAEGSWQGEVTLHGKDDRQLTCWARITRLTDAAGVNLGHVAMLADLTLLRQTQADNQRMAQFDQLTGLANRRLLAERIDDWIGFASRAGQSFALMYLDLNKFKSVNDSLGHETGDLLLTVIADRLRAALTEGELAARIGGDEFVVLIGNADEAAALRRAAELLDHLARPLDLPGLHNYRPSAAAGIACYGRHGDSRDALLRNSDLAMYAAKSDRRAVMIYEPSMGAEALRELETRVALVSALENDEFELHFQPIFALDDKRPRGCEALVRWNRPGHGLVMPGAFLPVAAKAGLMPAIDRMVLRRAVAVQARWRWAGLVHADWTLSINQTASSLAAQDWAEVLDAALVRVGWKTSDDVAPPFGLQIELTEDQLAVDIPGAMEALQRLRKMGIALAIDDFGTGYSSLTYLRRMPVTTLKIDASFVRGIEADGDARQIVEAIIGLAKKFGFVALAEGIESEAALQTLIELGCDYGQGYLFERPLPQSAFEARFFGCEPGHVPNPDAALLARP</sequence>
<dbReference type="NCBIfam" id="TIGR00229">
    <property type="entry name" value="sensory_box"/>
    <property type="match status" value="1"/>
</dbReference>